<reference evidence="1 2" key="1">
    <citation type="submission" date="2019-06" db="EMBL/GenBank/DDBJ databases">
        <title>Whole genome shotgun sequence of Cellulomonas gelida NBRC 3748.</title>
        <authorList>
            <person name="Hosoyama A."/>
            <person name="Uohara A."/>
            <person name="Ohji S."/>
            <person name="Ichikawa N."/>
        </authorList>
    </citation>
    <scope>NUCLEOTIDE SEQUENCE [LARGE SCALE GENOMIC DNA]</scope>
    <source>
        <strain evidence="1 2">NBRC 3748</strain>
    </source>
</reference>
<keyword evidence="2" id="KW-1185">Reference proteome</keyword>
<name>A0A4Y3KMI3_9CELL</name>
<dbReference type="InterPro" id="IPR007061">
    <property type="entry name" value="MST-like"/>
</dbReference>
<dbReference type="Pfam" id="PF04978">
    <property type="entry name" value="MST"/>
    <property type="match status" value="1"/>
</dbReference>
<dbReference type="Proteomes" id="UP000320461">
    <property type="component" value="Unassembled WGS sequence"/>
</dbReference>
<dbReference type="Gene3D" id="1.20.120.450">
    <property type="entry name" value="dinb family like domain"/>
    <property type="match status" value="1"/>
</dbReference>
<evidence type="ECO:0000313" key="2">
    <source>
        <dbReference type="Proteomes" id="UP000320461"/>
    </source>
</evidence>
<evidence type="ECO:0000313" key="1">
    <source>
        <dbReference type="EMBL" id="GEA84594.1"/>
    </source>
</evidence>
<dbReference type="EMBL" id="BJLQ01000017">
    <property type="protein sequence ID" value="GEA84594.1"/>
    <property type="molecule type" value="Genomic_DNA"/>
</dbReference>
<accession>A0A4Y3KMI3</accession>
<sequence>MITTERTDPPTTGDEAAILLGFVDFHRRTLLTKADGLDAAQLATRLEPSTMTLGGLLHHLAYVEDIWCSVVLHGNPPAEPWASVDWAADQDWEWTVAATLAPDELRRRYLAAVDRSDELVGPVLRTRGLDAVAARRDRQTDAEISLRWILVHLVEEYARHNGHADLIRESIDGLTGE</sequence>
<organism evidence="1 2">
    <name type="scientific">Cellulomonas gelida</name>
    <dbReference type="NCBI Taxonomy" id="1712"/>
    <lineage>
        <taxon>Bacteria</taxon>
        <taxon>Bacillati</taxon>
        <taxon>Actinomycetota</taxon>
        <taxon>Actinomycetes</taxon>
        <taxon>Micrococcales</taxon>
        <taxon>Cellulomonadaceae</taxon>
        <taxon>Cellulomonas</taxon>
    </lineage>
</organism>
<dbReference type="OrthoDB" id="4548523at2"/>
<dbReference type="RefSeq" id="WP_141370456.1">
    <property type="nucleotide sequence ID" value="NZ_BJLQ01000017.1"/>
</dbReference>
<dbReference type="AlphaFoldDB" id="A0A4Y3KMI3"/>
<protein>
    <submittedName>
        <fullName evidence="1">Mini-circle protein</fullName>
    </submittedName>
</protein>
<comment type="caution">
    <text evidence="1">The sequence shown here is derived from an EMBL/GenBank/DDBJ whole genome shotgun (WGS) entry which is preliminary data.</text>
</comment>
<dbReference type="InterPro" id="IPR034660">
    <property type="entry name" value="DinB/YfiT-like"/>
</dbReference>
<proteinExistence type="predicted"/>
<dbReference type="SUPFAM" id="SSF109854">
    <property type="entry name" value="DinB/YfiT-like putative metalloenzymes"/>
    <property type="match status" value="1"/>
</dbReference>
<gene>
    <name evidence="1" type="ORF">CGE01nite_18450</name>
</gene>